<proteinExistence type="predicted"/>
<accession>A0A4V1C5L9</accession>
<dbReference type="AlphaFoldDB" id="A0A4V1C5L9"/>
<gene>
    <name evidence="1" type="ORF">PoMZ_01762</name>
</gene>
<sequence length="116" mass="12696">MKLAAAGNSPLYIPLPLLMVEARSPVVPTTPYEGRAGPIRTNVNAKDSYAKLYIPVGMAVPVPGKQTYTIIGDGLVSYASYAFTVKSSSHPWFICLWTSPHQRHSTMIWSISVTEE</sequence>
<dbReference type="Proteomes" id="UP000294847">
    <property type="component" value="Chromosome 2"/>
</dbReference>
<organism evidence="1 2">
    <name type="scientific">Pyricularia oryzae</name>
    <name type="common">Rice blast fungus</name>
    <name type="synonym">Magnaporthe oryzae</name>
    <dbReference type="NCBI Taxonomy" id="318829"/>
    <lineage>
        <taxon>Eukaryota</taxon>
        <taxon>Fungi</taxon>
        <taxon>Dikarya</taxon>
        <taxon>Ascomycota</taxon>
        <taxon>Pezizomycotina</taxon>
        <taxon>Sordariomycetes</taxon>
        <taxon>Sordariomycetidae</taxon>
        <taxon>Magnaporthales</taxon>
        <taxon>Pyriculariaceae</taxon>
        <taxon>Pyricularia</taxon>
    </lineage>
</organism>
<protein>
    <submittedName>
        <fullName evidence="1">Uncharacterized protein</fullName>
    </submittedName>
</protein>
<name>A0A4V1C5L9_PYROR</name>
<dbReference type="EMBL" id="CP034205">
    <property type="protein sequence ID" value="QBZ56845.1"/>
    <property type="molecule type" value="Genomic_DNA"/>
</dbReference>
<evidence type="ECO:0000313" key="1">
    <source>
        <dbReference type="EMBL" id="QBZ56845.1"/>
    </source>
</evidence>
<evidence type="ECO:0000313" key="2">
    <source>
        <dbReference type="Proteomes" id="UP000294847"/>
    </source>
</evidence>
<reference evidence="1 2" key="1">
    <citation type="journal article" date="2019" name="Mol. Biol. Evol.">
        <title>Blast fungal genomes show frequent chromosomal changes, gene gains and losses, and effector gene turnover.</title>
        <authorList>
            <person name="Gomez Luciano L.B."/>
            <person name="Jason Tsai I."/>
            <person name="Chuma I."/>
            <person name="Tosa Y."/>
            <person name="Chen Y.H."/>
            <person name="Li J.Y."/>
            <person name="Li M.Y."/>
            <person name="Jade Lu M.Y."/>
            <person name="Nakayashiki H."/>
            <person name="Li W.H."/>
        </authorList>
    </citation>
    <scope>NUCLEOTIDE SEQUENCE [LARGE SCALE GENOMIC DNA]</scope>
    <source>
        <strain evidence="1">MZ5-1-6</strain>
    </source>
</reference>